<dbReference type="InterPro" id="IPR045609">
    <property type="entry name" value="DUF6451"/>
</dbReference>
<keyword evidence="3" id="KW-1185">Reference proteome</keyword>
<feature type="domain" description="Reverse transcriptase" evidence="1">
    <location>
        <begin position="28"/>
        <end position="149"/>
    </location>
</feature>
<dbReference type="PANTHER" id="PTHR47027">
    <property type="entry name" value="REVERSE TRANSCRIPTASE DOMAIN-CONTAINING PROTEIN"/>
    <property type="match status" value="1"/>
</dbReference>
<dbReference type="InterPro" id="IPR000477">
    <property type="entry name" value="RT_dom"/>
</dbReference>
<dbReference type="RefSeq" id="XP_022320719.1">
    <property type="nucleotide sequence ID" value="XM_022465011.1"/>
</dbReference>
<evidence type="ECO:0000259" key="1">
    <source>
        <dbReference type="Pfam" id="PF00078"/>
    </source>
</evidence>
<reference evidence="4" key="1">
    <citation type="submission" date="2025-08" db="UniProtKB">
        <authorList>
            <consortium name="RefSeq"/>
        </authorList>
    </citation>
    <scope>IDENTIFICATION</scope>
    <source>
        <tissue evidence="4">Whole sample</tissue>
    </source>
</reference>
<dbReference type="OrthoDB" id="6240251at2759"/>
<dbReference type="PANTHER" id="PTHR47027:SF25">
    <property type="entry name" value="REVERSE TRANSCRIPTASE DOMAIN-CONTAINING PROTEIN"/>
    <property type="match status" value="1"/>
</dbReference>
<dbReference type="Pfam" id="PF00078">
    <property type="entry name" value="RVT_1"/>
    <property type="match status" value="1"/>
</dbReference>
<feature type="domain" description="DUF6451" evidence="2">
    <location>
        <begin position="196"/>
        <end position="228"/>
    </location>
</feature>
<dbReference type="GeneID" id="111122964"/>
<dbReference type="Pfam" id="PF20049">
    <property type="entry name" value="DUF6451"/>
    <property type="match status" value="1"/>
</dbReference>
<evidence type="ECO:0000259" key="2">
    <source>
        <dbReference type="Pfam" id="PF20049"/>
    </source>
</evidence>
<name>A0A8B8CZP2_CRAVI</name>
<protein>
    <submittedName>
        <fullName evidence="4">Uncharacterized protein LOC111122964</fullName>
    </submittedName>
</protein>
<dbReference type="AlphaFoldDB" id="A0A8B8CZP2"/>
<organism evidence="3 4">
    <name type="scientific">Crassostrea virginica</name>
    <name type="common">Eastern oyster</name>
    <dbReference type="NCBI Taxonomy" id="6565"/>
    <lineage>
        <taxon>Eukaryota</taxon>
        <taxon>Metazoa</taxon>
        <taxon>Spiralia</taxon>
        <taxon>Lophotrochozoa</taxon>
        <taxon>Mollusca</taxon>
        <taxon>Bivalvia</taxon>
        <taxon>Autobranchia</taxon>
        <taxon>Pteriomorphia</taxon>
        <taxon>Ostreida</taxon>
        <taxon>Ostreoidea</taxon>
        <taxon>Ostreidae</taxon>
        <taxon>Crassostrea</taxon>
    </lineage>
</organism>
<dbReference type="Proteomes" id="UP000694844">
    <property type="component" value="Chromosome 3"/>
</dbReference>
<accession>A0A8B8CZP2</accession>
<evidence type="ECO:0000313" key="4">
    <source>
        <dbReference type="RefSeq" id="XP_022320719.1"/>
    </source>
</evidence>
<dbReference type="KEGG" id="cvn:111122964"/>
<proteinExistence type="predicted"/>
<gene>
    <name evidence="4" type="primary">LOC111122964</name>
</gene>
<dbReference type="CDD" id="cd01650">
    <property type="entry name" value="RT_nLTR_like"/>
    <property type="match status" value="1"/>
</dbReference>
<evidence type="ECO:0000313" key="3">
    <source>
        <dbReference type="Proteomes" id="UP000694844"/>
    </source>
</evidence>
<sequence>MLYELLGKIWEDENIPQDWKEGHLVKLPKKGDLSICDNYRGIMLLSVPGKVLNRVMLERMKKTVDQKLRDNQAGFRQNRSCADQIATLRIIIEQSLEFTSPLYTVFIDFQKAFDSLDRSVLWKLMAHYGIPKKIGLIIRTKITKVLKANTTNQAKLKVKSTPLEEVDSFTYLGSIMDSQGGSEKDIICRIGKARTAFRMMSPIWRAGNITLNTKMRLFSSNIKTILLYGCETWKTTKHLVNKIQVFTNTCLRQILKIRWPEKITNTALWEKTNQTPMELELKKRKWSWIGHTLRKPAHSITRQALQWNPQGKRKVGRPRYTWRRSVQAEMEAAGYNWRDMVRLAQNRTRWRSVVGGLCTTSVPQA</sequence>